<feature type="domain" description="F-box" evidence="1">
    <location>
        <begin position="33"/>
        <end position="86"/>
    </location>
</feature>
<comment type="caution">
    <text evidence="2">The sequence shown here is derived from an EMBL/GenBank/DDBJ whole genome shotgun (WGS) entry which is preliminary data.</text>
</comment>
<dbReference type="AlphaFoldDB" id="A0A550BZX5"/>
<organism evidence="2 3">
    <name type="scientific">Schizophyllum amplum</name>
    <dbReference type="NCBI Taxonomy" id="97359"/>
    <lineage>
        <taxon>Eukaryota</taxon>
        <taxon>Fungi</taxon>
        <taxon>Dikarya</taxon>
        <taxon>Basidiomycota</taxon>
        <taxon>Agaricomycotina</taxon>
        <taxon>Agaricomycetes</taxon>
        <taxon>Agaricomycetidae</taxon>
        <taxon>Agaricales</taxon>
        <taxon>Schizophyllaceae</taxon>
        <taxon>Schizophyllum</taxon>
    </lineage>
</organism>
<gene>
    <name evidence="2" type="ORF">BD626DRAFT_438652</name>
</gene>
<evidence type="ECO:0000313" key="3">
    <source>
        <dbReference type="Proteomes" id="UP000320762"/>
    </source>
</evidence>
<dbReference type="Proteomes" id="UP000320762">
    <property type="component" value="Unassembled WGS sequence"/>
</dbReference>
<dbReference type="InterPro" id="IPR001810">
    <property type="entry name" value="F-box_dom"/>
</dbReference>
<dbReference type="Pfam" id="PF12937">
    <property type="entry name" value="F-box-like"/>
    <property type="match status" value="1"/>
</dbReference>
<proteinExistence type="predicted"/>
<keyword evidence="3" id="KW-1185">Reference proteome</keyword>
<reference evidence="2 3" key="1">
    <citation type="journal article" date="2019" name="New Phytol.">
        <title>Comparative genomics reveals unique wood-decay strategies and fruiting body development in the Schizophyllaceae.</title>
        <authorList>
            <person name="Almasi E."/>
            <person name="Sahu N."/>
            <person name="Krizsan K."/>
            <person name="Balint B."/>
            <person name="Kovacs G.M."/>
            <person name="Kiss B."/>
            <person name="Cseklye J."/>
            <person name="Drula E."/>
            <person name="Henrissat B."/>
            <person name="Nagy I."/>
            <person name="Chovatia M."/>
            <person name="Adam C."/>
            <person name="LaButti K."/>
            <person name="Lipzen A."/>
            <person name="Riley R."/>
            <person name="Grigoriev I.V."/>
            <person name="Nagy L.G."/>
        </authorList>
    </citation>
    <scope>NUCLEOTIDE SEQUENCE [LARGE SCALE GENOMIC DNA]</scope>
    <source>
        <strain evidence="2 3">NL-1724</strain>
    </source>
</reference>
<evidence type="ECO:0000259" key="1">
    <source>
        <dbReference type="Pfam" id="PF12937"/>
    </source>
</evidence>
<sequence length="436" mass="48253">MAWISAEIERLQRLHACISVQLKINQSVASPVRRLPPELLSEVFVRLLDTAHTASNKFFLAMHTISHVCTSWRTTARNTPRLWTNISSLVLLPSSRQISYTRHVSDQAALCGTLPLHIFHMKPAIVDKTLVPFMARLRPHAAQWRTLILKGDCAALETQSALALPLLDVAHIELLGRSTRRPLSFLAGASALRSLTVIRKVMLLAPESFEVPRLSSLTCLALTGLSLMTVLSACQHCKDSLVSLHVSTLCLSQGGPTGPLTGHTNITSLRMVKLSGSAHEILGYINAPLLRDMILEEVVNVVQGDPFLSLSAFALRSSPFQRLTLRGIHAMNQPDNFLHCLERMGALRELQIADVPGTTRPRLTQEFIVRMTYADDAQCLCPGLTKLWLNFNRFRLPDQELRGALRAMVASRSASRTCASPEVQALQVFETDIDNV</sequence>
<dbReference type="EMBL" id="VDMD01000039">
    <property type="protein sequence ID" value="TRM58101.1"/>
    <property type="molecule type" value="Genomic_DNA"/>
</dbReference>
<evidence type="ECO:0000313" key="2">
    <source>
        <dbReference type="EMBL" id="TRM58101.1"/>
    </source>
</evidence>
<dbReference type="OrthoDB" id="3139566at2759"/>
<protein>
    <recommendedName>
        <fullName evidence="1">F-box domain-containing protein</fullName>
    </recommendedName>
</protein>
<accession>A0A550BZX5</accession>
<dbReference type="Gene3D" id="1.20.1280.50">
    <property type="match status" value="1"/>
</dbReference>
<name>A0A550BZX5_9AGAR</name>